<reference evidence="3 4" key="1">
    <citation type="submission" date="2023-04" db="EMBL/GenBank/DDBJ databases">
        <title>Marinoamorphus aggregata gen. nov., sp. Nov., isolate from tissue of brittle star Ophioplocus japonicus.</title>
        <authorList>
            <person name="Kawano K."/>
            <person name="Sawayama S."/>
            <person name="Nakagawa S."/>
        </authorList>
    </citation>
    <scope>NUCLEOTIDE SEQUENCE [LARGE SCALE GENOMIC DNA]</scope>
    <source>
        <strain evidence="3 4">NKW23</strain>
    </source>
</reference>
<dbReference type="InterPro" id="IPR000674">
    <property type="entry name" value="Ald_Oxase/Xan_DH_a/b"/>
</dbReference>
<dbReference type="InterPro" id="IPR006311">
    <property type="entry name" value="TAT_signal"/>
</dbReference>
<proteinExistence type="predicted"/>
<evidence type="ECO:0000313" key="3">
    <source>
        <dbReference type="EMBL" id="GMG84602.1"/>
    </source>
</evidence>
<feature type="domain" description="Aldehyde oxidase/xanthine dehydrogenase a/b hammerhead" evidence="2">
    <location>
        <begin position="211"/>
        <end position="289"/>
    </location>
</feature>
<dbReference type="RefSeq" id="WP_285673672.1">
    <property type="nucleotide sequence ID" value="NZ_BSYI01000039.1"/>
</dbReference>
<sequence length="725" mass="76259">MTKIAPNRREMLAGAAGLVIGLALPGAARAQSGAAAVIRGEADAVFAPNAFIRVAPDNTVTVLIKHIEFGQGPMTGLATLVAEEMDASWDQMRAEHAPSDPQIYANLAFGIQGTGGSTAIANAYLQMRRAGAAARAMLVAAAAARWGVPAGEIAVAEGILSHPSGKSASFGELAEAAAGQAAPEAPRLKEPSEFRLIGTDRPRLDSRAKSTGTAKFTIDVYREGMLTVAVAHPPKFGAVVASVDETAALAVAGVERVARIGAGVAVYGRNTWAALQGRDALEIDWDESAAETRSTDELARIFAEAARRPATPVEGGGDVDAAFAAAATTHEAEFEFPYLAHAPLEPLDAVIEHRGDSAELWMGSQLQTVDHQVVAGALGLDPAQVRINTMLAGGSFGRRAQPTSHLAAEIGEIARAAGPGAYKLLWTREDDITGGHYRPLTVHRLRGALNAEGRISAWENTIANQSIVAGSPFEMLMQDGVDATSVEGARDMPYAWPAHRVSWARMEAGVPVLWWRSVGHTHTAYATEVFLDELLAKGGQDAVEGRLRLIRGDRPRDRAVLERVAEISGWQGPGRGDRALGVALHKSFGTHVAMIAEVSEADGMPKVHKVWAAVDCGVAVNPNIIRAQVEGGVGYGLSAALHNELTLEEGGRVAQTNFDTYPLLRIPEMPVVEVSIIASAEAPSGIGEPGVPPLAPAVGNAWRVLTGAAKRRLPFAAPERDLGRA</sequence>
<protein>
    <submittedName>
        <fullName evidence="3">Xanthine dehydrogenase family protein molybdopterin-binding subunit</fullName>
    </submittedName>
</protein>
<gene>
    <name evidence="3" type="ORF">LNKW23_38180</name>
</gene>
<dbReference type="Gene3D" id="3.90.1170.50">
    <property type="entry name" value="Aldehyde oxidase/xanthine dehydrogenase, a/b hammerhead"/>
    <property type="match status" value="1"/>
</dbReference>
<comment type="caution">
    <text evidence="3">The sequence shown here is derived from an EMBL/GenBank/DDBJ whole genome shotgun (WGS) entry which is preliminary data.</text>
</comment>
<dbReference type="Pfam" id="PF20256">
    <property type="entry name" value="MoCoBD_2"/>
    <property type="match status" value="2"/>
</dbReference>
<name>A0ABQ6LN18_9RHOB</name>
<organism evidence="3 4">
    <name type="scientific">Paralimibaculum aggregatum</name>
    <dbReference type="NCBI Taxonomy" id="3036245"/>
    <lineage>
        <taxon>Bacteria</taxon>
        <taxon>Pseudomonadati</taxon>
        <taxon>Pseudomonadota</taxon>
        <taxon>Alphaproteobacteria</taxon>
        <taxon>Rhodobacterales</taxon>
        <taxon>Paracoccaceae</taxon>
        <taxon>Paralimibaculum</taxon>
    </lineage>
</organism>
<evidence type="ECO:0000259" key="2">
    <source>
        <dbReference type="SMART" id="SM01008"/>
    </source>
</evidence>
<feature type="chain" id="PRO_5046971037" evidence="1">
    <location>
        <begin position="31"/>
        <end position="725"/>
    </location>
</feature>
<dbReference type="InterPro" id="IPR037165">
    <property type="entry name" value="AldOxase/xan_DH_Mopterin-bd_sf"/>
</dbReference>
<dbReference type="PIRSF" id="PIRSF036389">
    <property type="entry name" value="IOR_B"/>
    <property type="match status" value="1"/>
</dbReference>
<dbReference type="PANTHER" id="PTHR47495:SF2">
    <property type="entry name" value="ALDEHYDE DEHYDROGENASE"/>
    <property type="match status" value="1"/>
</dbReference>
<keyword evidence="1" id="KW-0732">Signal</keyword>
<dbReference type="EMBL" id="BSYI01000039">
    <property type="protein sequence ID" value="GMG84602.1"/>
    <property type="molecule type" value="Genomic_DNA"/>
</dbReference>
<dbReference type="InterPro" id="IPR052516">
    <property type="entry name" value="N-heterocyclic_Hydroxylase"/>
</dbReference>
<dbReference type="PROSITE" id="PS51318">
    <property type="entry name" value="TAT"/>
    <property type="match status" value="1"/>
</dbReference>
<dbReference type="Proteomes" id="UP001239909">
    <property type="component" value="Unassembled WGS sequence"/>
</dbReference>
<dbReference type="Pfam" id="PF02738">
    <property type="entry name" value="MoCoBD_1"/>
    <property type="match status" value="1"/>
</dbReference>
<keyword evidence="4" id="KW-1185">Reference proteome</keyword>
<dbReference type="Gene3D" id="3.30.365.10">
    <property type="entry name" value="Aldehyde oxidase/xanthine dehydrogenase, molybdopterin binding domain"/>
    <property type="match status" value="4"/>
</dbReference>
<feature type="signal peptide" evidence="1">
    <location>
        <begin position="1"/>
        <end position="30"/>
    </location>
</feature>
<dbReference type="PANTHER" id="PTHR47495">
    <property type="entry name" value="ALDEHYDE DEHYDROGENASE"/>
    <property type="match status" value="1"/>
</dbReference>
<dbReference type="InterPro" id="IPR012368">
    <property type="entry name" value="OxRdtase_Mopterin-bd_su_IorB"/>
</dbReference>
<dbReference type="InterPro" id="IPR008274">
    <property type="entry name" value="AldOxase/xan_DH_MoCoBD1"/>
</dbReference>
<dbReference type="InterPro" id="IPR046867">
    <property type="entry name" value="AldOxase/xan_DH_MoCoBD2"/>
</dbReference>
<dbReference type="SUPFAM" id="SSF56003">
    <property type="entry name" value="Molybdenum cofactor-binding domain"/>
    <property type="match status" value="2"/>
</dbReference>
<evidence type="ECO:0000313" key="4">
    <source>
        <dbReference type="Proteomes" id="UP001239909"/>
    </source>
</evidence>
<accession>A0ABQ6LN18</accession>
<dbReference type="SMART" id="SM01008">
    <property type="entry name" value="Ald_Xan_dh_C"/>
    <property type="match status" value="1"/>
</dbReference>
<evidence type="ECO:0000256" key="1">
    <source>
        <dbReference type="SAM" id="SignalP"/>
    </source>
</evidence>